<name>A0A2W4X5U8_9CYAN</name>
<proteinExistence type="predicted"/>
<reference evidence="1 2" key="2">
    <citation type="submission" date="2018-06" db="EMBL/GenBank/DDBJ databases">
        <title>Metagenomic assembly of (sub)arctic Cyanobacteria and their associated microbiome from non-axenic cultures.</title>
        <authorList>
            <person name="Baurain D."/>
        </authorList>
    </citation>
    <scope>NUCLEOTIDE SEQUENCE [LARGE SCALE GENOMIC DNA]</scope>
    <source>
        <strain evidence="1">ULC027bin1</strain>
    </source>
</reference>
<organism evidence="1 2">
    <name type="scientific">Phormidesmis priestleyi</name>
    <dbReference type="NCBI Taxonomy" id="268141"/>
    <lineage>
        <taxon>Bacteria</taxon>
        <taxon>Bacillati</taxon>
        <taxon>Cyanobacteriota</taxon>
        <taxon>Cyanophyceae</taxon>
        <taxon>Leptolyngbyales</taxon>
        <taxon>Leptolyngbyaceae</taxon>
        <taxon>Phormidesmis</taxon>
    </lineage>
</organism>
<evidence type="ECO:0000313" key="1">
    <source>
        <dbReference type="EMBL" id="PZO52360.1"/>
    </source>
</evidence>
<evidence type="ECO:0000313" key="2">
    <source>
        <dbReference type="Proteomes" id="UP000249794"/>
    </source>
</evidence>
<sequence>MSHSFLLESGRWTLQGTWLTRDALPAVVKGKLLVAWKQDNCFVMATKLTFPEAEGADDIVIQSRGRMTTQERQYTFVVQHSLLGQVEGEGWIAPESIVQRYWGVNDKQRRTGFETLRQIGADRYHFSGGVMAGHYLTSTIEAELVRQ</sequence>
<dbReference type="AlphaFoldDB" id="A0A2W4X5U8"/>
<accession>A0A2W4X5U8</accession>
<protein>
    <submittedName>
        <fullName evidence="1">Uncharacterized protein</fullName>
    </submittedName>
</protein>
<reference evidence="2" key="1">
    <citation type="submission" date="2018-04" db="EMBL/GenBank/DDBJ databases">
        <authorList>
            <person name="Cornet L."/>
        </authorList>
    </citation>
    <scope>NUCLEOTIDE SEQUENCE [LARGE SCALE GENOMIC DNA]</scope>
</reference>
<gene>
    <name evidence="1" type="ORF">DCF15_13810</name>
</gene>
<comment type="caution">
    <text evidence="1">The sequence shown here is derived from an EMBL/GenBank/DDBJ whole genome shotgun (WGS) entry which is preliminary data.</text>
</comment>
<dbReference type="EMBL" id="QBMP01000149">
    <property type="protein sequence ID" value="PZO52360.1"/>
    <property type="molecule type" value="Genomic_DNA"/>
</dbReference>
<dbReference type="Proteomes" id="UP000249794">
    <property type="component" value="Unassembled WGS sequence"/>
</dbReference>